<keyword evidence="7" id="KW-1185">Reference proteome</keyword>
<dbReference type="AlphaFoldDB" id="L0JTJ5"/>
<dbReference type="Pfam" id="PF01925">
    <property type="entry name" value="TauE"/>
    <property type="match status" value="1"/>
</dbReference>
<comment type="subcellular location">
    <subcellularLocation>
        <location evidence="5">Cell membrane</location>
        <topology evidence="5">Multi-pass membrane protein</topology>
    </subcellularLocation>
    <subcellularLocation>
        <location evidence="1">Membrane</location>
        <topology evidence="1">Multi-pass membrane protein</topology>
    </subcellularLocation>
</comment>
<evidence type="ECO:0000313" key="7">
    <source>
        <dbReference type="Proteomes" id="UP000010878"/>
    </source>
</evidence>
<dbReference type="RefSeq" id="WP_015319743.1">
    <property type="nucleotide sequence ID" value="NC_019974.1"/>
</dbReference>
<keyword evidence="4 5" id="KW-0472">Membrane</keyword>
<evidence type="ECO:0000256" key="4">
    <source>
        <dbReference type="ARBA" id="ARBA00023136"/>
    </source>
</evidence>
<dbReference type="InterPro" id="IPR051598">
    <property type="entry name" value="TSUP/Inactive_protease-like"/>
</dbReference>
<evidence type="ECO:0000313" key="6">
    <source>
        <dbReference type="EMBL" id="AGB36287.1"/>
    </source>
</evidence>
<name>L0JTJ5_9EURY</name>
<feature type="transmembrane region" description="Helical" evidence="5">
    <location>
        <begin position="80"/>
        <end position="101"/>
    </location>
</feature>
<feature type="transmembrane region" description="Helical" evidence="5">
    <location>
        <begin position="211"/>
        <end position="232"/>
    </location>
</feature>
<keyword evidence="3 5" id="KW-1133">Transmembrane helix</keyword>
<feature type="transmembrane region" description="Helical" evidence="5">
    <location>
        <begin position="146"/>
        <end position="175"/>
    </location>
</feature>
<feature type="transmembrane region" description="Helical" evidence="5">
    <location>
        <begin position="47"/>
        <end position="68"/>
    </location>
</feature>
<evidence type="ECO:0000256" key="2">
    <source>
        <dbReference type="ARBA" id="ARBA00022692"/>
    </source>
</evidence>
<gene>
    <name evidence="6" type="ORF">Natoc_0422</name>
</gene>
<dbReference type="EMBL" id="CP003929">
    <property type="protein sequence ID" value="AGB36287.1"/>
    <property type="molecule type" value="Genomic_DNA"/>
</dbReference>
<feature type="transmembrane region" description="Helical" evidence="5">
    <location>
        <begin position="107"/>
        <end position="125"/>
    </location>
</feature>
<evidence type="ECO:0000256" key="3">
    <source>
        <dbReference type="ARBA" id="ARBA00022989"/>
    </source>
</evidence>
<keyword evidence="2 5" id="KW-0812">Transmembrane</keyword>
<dbReference type="OrthoDB" id="214470at2157"/>
<dbReference type="Proteomes" id="UP000010878">
    <property type="component" value="Chromosome"/>
</dbReference>
<protein>
    <recommendedName>
        <fullName evidence="5">Probable membrane transporter protein</fullName>
    </recommendedName>
</protein>
<comment type="similarity">
    <text evidence="5">Belongs to the 4-toluene sulfonate uptake permease (TSUP) (TC 2.A.102) family.</text>
</comment>
<proteinExistence type="inferred from homology"/>
<dbReference type="InterPro" id="IPR002781">
    <property type="entry name" value="TM_pro_TauE-like"/>
</dbReference>
<dbReference type="STRING" id="694430.Natoc_0422"/>
<feature type="transmembrane region" description="Helical" evidence="5">
    <location>
        <begin position="238"/>
        <end position="256"/>
    </location>
</feature>
<sequence length="257" mass="25773">MVPVPFEILLALLLVALLSGVGCTTVGAGGIFVTIALYLLTPLSSATVAGTAHVLFVLVGVIGVVGYARSGELVGREGRALATVLAGSGVLGALAGTFLNAFVSRRLFGILLGILIVCTGILLAYRRLRGLPSLASVDAETGRGRLVFAGVGLALGTVAGLVGVGGPVLAVPALVLLGVPMLVALGVAQLQAIFISGFAVGGYYLQDAVSVVLAGLLALPIVVGAVAGWLVAHRVDPARLEIVLGVLLIPTGIYLIL</sequence>
<dbReference type="PANTHER" id="PTHR43701:SF2">
    <property type="entry name" value="MEMBRANE TRANSPORTER PROTEIN YJNA-RELATED"/>
    <property type="match status" value="1"/>
</dbReference>
<dbReference type="PANTHER" id="PTHR43701">
    <property type="entry name" value="MEMBRANE TRANSPORTER PROTEIN MJ0441-RELATED"/>
    <property type="match status" value="1"/>
</dbReference>
<dbReference type="eggNOG" id="arCOG02050">
    <property type="taxonomic scope" value="Archaea"/>
</dbReference>
<organism evidence="6 7">
    <name type="scientific">Natronococcus occultus SP4</name>
    <dbReference type="NCBI Taxonomy" id="694430"/>
    <lineage>
        <taxon>Archaea</taxon>
        <taxon>Methanobacteriati</taxon>
        <taxon>Methanobacteriota</taxon>
        <taxon>Stenosarchaea group</taxon>
        <taxon>Halobacteria</taxon>
        <taxon>Halobacteriales</taxon>
        <taxon>Natrialbaceae</taxon>
        <taxon>Natronococcus</taxon>
    </lineage>
</organism>
<dbReference type="HOGENOM" id="CLU_045498_9_0_2"/>
<accession>L0JTJ5</accession>
<keyword evidence="5" id="KW-1003">Cell membrane</keyword>
<reference evidence="6 7" key="1">
    <citation type="submission" date="2012-11" db="EMBL/GenBank/DDBJ databases">
        <title>FINISHED of Natronococcus occultus SP4, DSM 3396.</title>
        <authorList>
            <consortium name="DOE Joint Genome Institute"/>
            <person name="Eisen J."/>
            <person name="Huntemann M."/>
            <person name="Wei C.-L."/>
            <person name="Han J."/>
            <person name="Detter J.C."/>
            <person name="Han C."/>
            <person name="Tapia R."/>
            <person name="Chen A."/>
            <person name="Kyrpides N."/>
            <person name="Mavromatis K."/>
            <person name="Markowitz V."/>
            <person name="Szeto E."/>
            <person name="Ivanova N."/>
            <person name="Mikhailova N."/>
            <person name="Ovchinnikova G."/>
            <person name="Pagani I."/>
            <person name="Pati A."/>
            <person name="Goodwin L."/>
            <person name="Nordberg H.P."/>
            <person name="Cantor M.N."/>
            <person name="Hua S.X."/>
            <person name="Woyke T."/>
            <person name="Eisen J."/>
            <person name="Klenk H.-P."/>
            <person name="Klenk H.-P."/>
        </authorList>
    </citation>
    <scope>NUCLEOTIDE SEQUENCE [LARGE SCALE GENOMIC DNA]</scope>
    <source>
        <strain evidence="6 7">SP4</strain>
    </source>
</reference>
<feature type="transmembrane region" description="Helical" evidence="5">
    <location>
        <begin position="181"/>
        <end position="204"/>
    </location>
</feature>
<dbReference type="KEGG" id="nou:Natoc_0422"/>
<evidence type="ECO:0000256" key="5">
    <source>
        <dbReference type="RuleBase" id="RU363041"/>
    </source>
</evidence>
<evidence type="ECO:0000256" key="1">
    <source>
        <dbReference type="ARBA" id="ARBA00004141"/>
    </source>
</evidence>
<dbReference type="GO" id="GO:0005886">
    <property type="term" value="C:plasma membrane"/>
    <property type="evidence" value="ECO:0007669"/>
    <property type="project" value="UniProtKB-SubCell"/>
</dbReference>
<dbReference type="GeneID" id="14405450"/>